<dbReference type="RefSeq" id="WP_380938808.1">
    <property type="nucleotide sequence ID" value="NZ_JBHUFC010000002.1"/>
</dbReference>
<dbReference type="EMBL" id="JBHUFC010000002">
    <property type="protein sequence ID" value="MFD1786639.1"/>
    <property type="molecule type" value="Genomic_DNA"/>
</dbReference>
<accession>A0ABW4NAY5</accession>
<reference evidence="3" key="1">
    <citation type="journal article" date="2019" name="Int. J. Syst. Evol. Microbiol.">
        <title>The Global Catalogue of Microorganisms (GCM) 10K type strain sequencing project: providing services to taxonomists for standard genome sequencing and annotation.</title>
        <authorList>
            <consortium name="The Broad Institute Genomics Platform"/>
            <consortium name="The Broad Institute Genome Sequencing Center for Infectious Disease"/>
            <person name="Wu L."/>
            <person name="Ma J."/>
        </authorList>
    </citation>
    <scope>NUCLEOTIDE SEQUENCE [LARGE SCALE GENOMIC DNA]</scope>
    <source>
        <strain evidence="3">Q85</strain>
    </source>
</reference>
<comment type="caution">
    <text evidence="2">The sequence shown here is derived from an EMBL/GenBank/DDBJ whole genome shotgun (WGS) entry which is preliminary data.</text>
</comment>
<name>A0ABW4NAY5_9SPHN</name>
<evidence type="ECO:0000256" key="1">
    <source>
        <dbReference type="SAM" id="MobiDB-lite"/>
    </source>
</evidence>
<dbReference type="Proteomes" id="UP001597283">
    <property type="component" value="Unassembled WGS sequence"/>
</dbReference>
<sequence>MAKDDQTPEPLHKPLPDDIPMTGEEDPLVEVEDPDFAPIAAEFMRSERAKKADG</sequence>
<gene>
    <name evidence="2" type="ORF">ACFSC3_03540</name>
</gene>
<proteinExistence type="predicted"/>
<evidence type="ECO:0000313" key="2">
    <source>
        <dbReference type="EMBL" id="MFD1786639.1"/>
    </source>
</evidence>
<protein>
    <submittedName>
        <fullName evidence="2">Uncharacterized protein</fullName>
    </submittedName>
</protein>
<keyword evidence="3" id="KW-1185">Reference proteome</keyword>
<feature type="region of interest" description="Disordered" evidence="1">
    <location>
        <begin position="1"/>
        <end position="26"/>
    </location>
</feature>
<feature type="compositionally biased region" description="Basic and acidic residues" evidence="1">
    <location>
        <begin position="1"/>
        <end position="16"/>
    </location>
</feature>
<evidence type="ECO:0000313" key="3">
    <source>
        <dbReference type="Proteomes" id="UP001597283"/>
    </source>
</evidence>
<organism evidence="2 3">
    <name type="scientific">Sphingomonas floccifaciens</name>
    <dbReference type="NCBI Taxonomy" id="1844115"/>
    <lineage>
        <taxon>Bacteria</taxon>
        <taxon>Pseudomonadati</taxon>
        <taxon>Pseudomonadota</taxon>
        <taxon>Alphaproteobacteria</taxon>
        <taxon>Sphingomonadales</taxon>
        <taxon>Sphingomonadaceae</taxon>
        <taxon>Sphingomonas</taxon>
    </lineage>
</organism>